<reference evidence="1 2" key="1">
    <citation type="submission" date="2020-07" db="EMBL/GenBank/DDBJ databases">
        <title>Comparative genomics of pyrophilous fungi reveals a link between fire events and developmental genes.</title>
        <authorList>
            <consortium name="DOE Joint Genome Institute"/>
            <person name="Steindorff A.S."/>
            <person name="Carver A."/>
            <person name="Calhoun S."/>
            <person name="Stillman K."/>
            <person name="Liu H."/>
            <person name="Lipzen A."/>
            <person name="Pangilinan J."/>
            <person name="Labutti K."/>
            <person name="Bruns T.D."/>
            <person name="Grigoriev I.V."/>
        </authorList>
    </citation>
    <scope>NUCLEOTIDE SEQUENCE [LARGE SCALE GENOMIC DNA]</scope>
    <source>
        <strain evidence="1 2">CBS 144469</strain>
    </source>
</reference>
<organism evidence="1 2">
    <name type="scientific">Ephemerocybe angulata</name>
    <dbReference type="NCBI Taxonomy" id="980116"/>
    <lineage>
        <taxon>Eukaryota</taxon>
        <taxon>Fungi</taxon>
        <taxon>Dikarya</taxon>
        <taxon>Basidiomycota</taxon>
        <taxon>Agaricomycotina</taxon>
        <taxon>Agaricomycetes</taxon>
        <taxon>Agaricomycetidae</taxon>
        <taxon>Agaricales</taxon>
        <taxon>Agaricineae</taxon>
        <taxon>Psathyrellaceae</taxon>
        <taxon>Ephemerocybe</taxon>
    </lineage>
</organism>
<evidence type="ECO:0000313" key="2">
    <source>
        <dbReference type="Proteomes" id="UP000521943"/>
    </source>
</evidence>
<evidence type="ECO:0000313" key="1">
    <source>
        <dbReference type="EMBL" id="KAF6756251.1"/>
    </source>
</evidence>
<proteinExistence type="predicted"/>
<protein>
    <recommendedName>
        <fullName evidence="3">ATP-dependent DNA helicase</fullName>
    </recommendedName>
</protein>
<comment type="caution">
    <text evidence="1">The sequence shown here is derived from an EMBL/GenBank/DDBJ whole genome shotgun (WGS) entry which is preliminary data.</text>
</comment>
<dbReference type="EMBL" id="JACGCI010000027">
    <property type="protein sequence ID" value="KAF6756251.1"/>
    <property type="molecule type" value="Genomic_DNA"/>
</dbReference>
<dbReference type="PANTHER" id="PTHR47642">
    <property type="entry name" value="ATP-DEPENDENT DNA HELICASE"/>
    <property type="match status" value="1"/>
</dbReference>
<dbReference type="Proteomes" id="UP000521943">
    <property type="component" value="Unassembled WGS sequence"/>
</dbReference>
<gene>
    <name evidence="1" type="ORF">DFP72DRAFT_847008</name>
</gene>
<sequence length="192" mass="21458">MFRAMKCDAKSPPIRRDTSASRLALHHIALPRQTRLYLPICLLREVISALKTTFEVNGKPCARTQIPLRLAWAVTIHKSQGLTLKKIKLGLGKKEFSTGLTFVGLSRVASFKDIMIVDTLDYSRIAKLGVPSRRQRTSLPVAQSTKCMSPDMKITRLSDIILSGSLTPSLREGPTRRTNYMLDDTTLSLAKY</sequence>
<dbReference type="AlphaFoldDB" id="A0A8H6I094"/>
<dbReference type="InterPro" id="IPR027417">
    <property type="entry name" value="P-loop_NTPase"/>
</dbReference>
<dbReference type="InterPro" id="IPR051055">
    <property type="entry name" value="PIF1_helicase"/>
</dbReference>
<accession>A0A8H6I094</accession>
<keyword evidence="2" id="KW-1185">Reference proteome</keyword>
<evidence type="ECO:0008006" key="3">
    <source>
        <dbReference type="Google" id="ProtNLM"/>
    </source>
</evidence>
<dbReference type="PANTHER" id="PTHR47642:SF3">
    <property type="entry name" value="ATP-DEPENDENT DNA HELICASE"/>
    <property type="match status" value="1"/>
</dbReference>
<name>A0A8H6I094_9AGAR</name>
<dbReference type="SUPFAM" id="SSF52540">
    <property type="entry name" value="P-loop containing nucleoside triphosphate hydrolases"/>
    <property type="match status" value="1"/>
</dbReference>
<dbReference type="OrthoDB" id="432234at2759"/>